<dbReference type="Pfam" id="PF01797">
    <property type="entry name" value="Y1_Tnp"/>
    <property type="match status" value="1"/>
</dbReference>
<sequence>MRSSRHSRYNINYHLVWIPKYLRPVLTAKVATDLKEILEEIAQSKGIEISGLEIMPDRIHLFISSPPAHAPSLPVNWFKGISAR</sequence>
<feature type="domain" description="Transposase IS200-like" evidence="1">
    <location>
        <begin position="8"/>
        <end position="84"/>
    </location>
</feature>
<dbReference type="SMART" id="SM01321">
    <property type="entry name" value="Y1_Tnp"/>
    <property type="match status" value="1"/>
</dbReference>
<accession>A0ABT5XB37</accession>
<protein>
    <submittedName>
        <fullName evidence="2">IS200/IS605 family transposase</fullName>
    </submittedName>
</protein>
<dbReference type="Proteomes" id="UP001220010">
    <property type="component" value="Unassembled WGS sequence"/>
</dbReference>
<evidence type="ECO:0000313" key="2">
    <source>
        <dbReference type="EMBL" id="MDF0591853.1"/>
    </source>
</evidence>
<feature type="non-terminal residue" evidence="2">
    <location>
        <position position="84"/>
    </location>
</feature>
<reference evidence="2 3" key="1">
    <citation type="submission" date="2023-03" db="EMBL/GenBank/DDBJ databases">
        <title>WGS of Methanotrichaceae archaeon Mx.</title>
        <authorList>
            <person name="Sorokin D.Y."/>
            <person name="Merkel A.Y."/>
        </authorList>
    </citation>
    <scope>NUCLEOTIDE SEQUENCE [LARGE SCALE GENOMIC DNA]</scope>
    <source>
        <strain evidence="2 3">Mx</strain>
    </source>
</reference>
<name>A0ABT5XB37_9EURY</name>
<comment type="caution">
    <text evidence="2">The sequence shown here is derived from an EMBL/GenBank/DDBJ whole genome shotgun (WGS) entry which is preliminary data.</text>
</comment>
<dbReference type="EMBL" id="JARFPK010000073">
    <property type="protein sequence ID" value="MDF0591853.1"/>
    <property type="molecule type" value="Genomic_DNA"/>
</dbReference>
<dbReference type="PANTHER" id="PTHR33360">
    <property type="entry name" value="TRANSPOSASE FOR INSERTION SEQUENCE ELEMENT IS200"/>
    <property type="match status" value="1"/>
</dbReference>
<dbReference type="InterPro" id="IPR002686">
    <property type="entry name" value="Transposase_17"/>
</dbReference>
<dbReference type="SUPFAM" id="SSF143422">
    <property type="entry name" value="Transposase IS200-like"/>
    <property type="match status" value="1"/>
</dbReference>
<evidence type="ECO:0000313" key="3">
    <source>
        <dbReference type="Proteomes" id="UP001220010"/>
    </source>
</evidence>
<keyword evidence="3" id="KW-1185">Reference proteome</keyword>
<evidence type="ECO:0000259" key="1">
    <source>
        <dbReference type="SMART" id="SM01321"/>
    </source>
</evidence>
<organism evidence="2 3">
    <name type="scientific">Candidatus Methanocrinis natronophilus</name>
    <dbReference type="NCBI Taxonomy" id="3033396"/>
    <lineage>
        <taxon>Archaea</taxon>
        <taxon>Methanobacteriati</taxon>
        <taxon>Methanobacteriota</taxon>
        <taxon>Stenosarchaea group</taxon>
        <taxon>Methanomicrobia</taxon>
        <taxon>Methanotrichales</taxon>
        <taxon>Methanotrichaceae</taxon>
        <taxon>Methanocrinis</taxon>
    </lineage>
</organism>
<dbReference type="Gene3D" id="3.30.70.1290">
    <property type="entry name" value="Transposase IS200-like"/>
    <property type="match status" value="1"/>
</dbReference>
<dbReference type="RefSeq" id="WP_316967576.1">
    <property type="nucleotide sequence ID" value="NZ_JARFPK010000073.1"/>
</dbReference>
<dbReference type="PANTHER" id="PTHR33360:SF2">
    <property type="entry name" value="TRANSPOSASE FOR INSERTION SEQUENCE ELEMENT IS200"/>
    <property type="match status" value="1"/>
</dbReference>
<dbReference type="NCBIfam" id="NF033573">
    <property type="entry name" value="transpos_IS200"/>
    <property type="match status" value="1"/>
</dbReference>
<gene>
    <name evidence="2" type="primary">tnpA</name>
    <name evidence="2" type="ORF">P0O15_11865</name>
</gene>
<dbReference type="InterPro" id="IPR036515">
    <property type="entry name" value="Transposase_17_sf"/>
</dbReference>
<proteinExistence type="predicted"/>